<comment type="caution">
    <text evidence="3">The sequence shown here is derived from an EMBL/GenBank/DDBJ whole genome shotgun (WGS) entry which is preliminary data.</text>
</comment>
<feature type="region of interest" description="Disordered" evidence="1">
    <location>
        <begin position="945"/>
        <end position="1245"/>
    </location>
</feature>
<reference evidence="3 4" key="1">
    <citation type="submission" date="2016-06" db="EMBL/GenBank/DDBJ databases">
        <title>Evolution of pathogenesis and genome organization in the Tremellales.</title>
        <authorList>
            <person name="Cuomo C."/>
            <person name="Litvintseva A."/>
            <person name="Heitman J."/>
            <person name="Chen Y."/>
            <person name="Sun S."/>
            <person name="Springer D."/>
            <person name="Dromer F."/>
            <person name="Young S."/>
            <person name="Zeng Q."/>
            <person name="Chapman S."/>
            <person name="Gujja S."/>
            <person name="Saif S."/>
            <person name="Birren B."/>
        </authorList>
    </citation>
    <scope>NUCLEOTIDE SEQUENCE [LARGE SCALE GENOMIC DNA]</scope>
    <source>
        <strain evidence="3 4">CBS 6273</strain>
    </source>
</reference>
<gene>
    <name evidence="3" type="ORF">I350_08036</name>
</gene>
<organism evidence="3 4">
    <name type="scientific">Cryptococcus amylolentus CBS 6273</name>
    <dbReference type="NCBI Taxonomy" id="1296118"/>
    <lineage>
        <taxon>Eukaryota</taxon>
        <taxon>Fungi</taxon>
        <taxon>Dikarya</taxon>
        <taxon>Basidiomycota</taxon>
        <taxon>Agaricomycotina</taxon>
        <taxon>Tremellomycetes</taxon>
        <taxon>Tremellales</taxon>
        <taxon>Cryptococcaceae</taxon>
        <taxon>Cryptococcus</taxon>
    </lineage>
</organism>
<feature type="compositionally biased region" description="Acidic residues" evidence="1">
    <location>
        <begin position="690"/>
        <end position="699"/>
    </location>
</feature>
<feature type="region of interest" description="Disordered" evidence="1">
    <location>
        <begin position="797"/>
        <end position="873"/>
    </location>
</feature>
<feature type="compositionally biased region" description="Polar residues" evidence="1">
    <location>
        <begin position="1168"/>
        <end position="1178"/>
    </location>
</feature>
<name>A0A1E3J873_9TREE</name>
<feature type="compositionally biased region" description="Gly residues" evidence="1">
    <location>
        <begin position="199"/>
        <end position="209"/>
    </location>
</feature>
<feature type="compositionally biased region" description="Polar residues" evidence="1">
    <location>
        <begin position="538"/>
        <end position="563"/>
    </location>
</feature>
<feature type="compositionally biased region" description="Low complexity" evidence="1">
    <location>
        <begin position="1039"/>
        <end position="1054"/>
    </location>
</feature>
<feature type="region of interest" description="Disordered" evidence="1">
    <location>
        <begin position="464"/>
        <end position="763"/>
    </location>
</feature>
<feature type="compositionally biased region" description="Polar residues" evidence="1">
    <location>
        <begin position="1068"/>
        <end position="1080"/>
    </location>
</feature>
<dbReference type="Proteomes" id="UP000095149">
    <property type="component" value="Unassembled WGS sequence"/>
</dbReference>
<sequence>MQEHDGREDSPMPLGPQLPILGTLSLLARNTGDVLQTFPIDVERITIGRDADCDLRLYYQDVSKIHAELVFDLTSGQASIHAKGSNGFKFHPHNGDTSTYKPPCVVHLNDNDTIIIRNKRFLFNYGNAFAQEEVPMSPAVRAATPARSGTSASPAKIPPITFSPARKRSSYRMSLVPAGTNFVPFALSPAKNRRHSTLGLGGLGEGAGGSKSKLAQEMHAEAEEEAEDALLAVTEGDGGDKIYIEAAEDEEDEEETLSSAIQTNPFMTPQPQPKGKAPMRKTSAVPRTRTLTDQAAGNKPLDISTPPPSSPHRSPRKLPVTPVPVPAHVALSTPKGPATLRKALLLRSARKVWHETHATGIDGAMQDGHIEIRRKSTSPRDGSRRKSSSPKDAPPPPDSSSDEDVDMVESEEAAGDPEPEGDGQLRIVFEDGQADISFDSDSSGLESADISLDIPGQGVIRLDDLENELEEEFINEPDADAEDSVAQTEGNELHGQESFEEYDSPIREELEAAEDQHDEHNELPEEDFDEEDDLATSLPGTPQARSIATNKFFTPQIKHSSGFGQMRRSLGPPMRVPVTPDSYRPFNGGRTPGSLGKPSRRLDLGVPKQEVEEVEQEREVKPQPAITPVKSTPRKSAAAIAKAKRLHEALATPRTLPPMPASGFKNPVREIKLTHLTPSHPALSHHTPEPESDLEEEQEAPVHSQPQQKRDVPGTPLIDIKKRLDSMRRQSVQRSGAKPANRRATVGFALPSTPSQKASGSDQLGYLSVARNRTMDQAPRTPIFPLLNRELVAEQATSPDDMQEDEKDESPTPATQSQTVTSPTPNQSVGQQAGPSTPSFAGLRQMMKTPQAAKTPHLSGIRHLYPPLPQRTASPSLTGVKSLLAEPKEVQTPDFTGVKVMLAESKVPQTPSLVGVKRMFGEMKVSETPNMEGLNEMYEEEVEEALGEANSSTEETGVDVEMADKVKEEENGVRVAGKAATKLPRLADSTSARTRRVAPAVEAVEESSSKPSRTTTRKATAAPQPKFKPSRATRKADPEATAVTATEPEPTSRSTRSRRGASHEPTGSGMSRATRAQSTAEPEDHPVADDVPPVPALPAAKGRSVSARSTRKASAEIEDIIEEKPSKATRAKKVLSQIEEQPVVEEKKSAPTRAKRAAATAPSATTTGRRTVSAPTRSKASDSAEAPAEKLSAPVRRTKAKITEKENDETLAEGKDEKPVVKRRAATAGASGLPVPSGRVTRSRK</sequence>
<dbReference type="OrthoDB" id="6288785at2759"/>
<dbReference type="PROSITE" id="PS50006">
    <property type="entry name" value="FHA_DOMAIN"/>
    <property type="match status" value="1"/>
</dbReference>
<feature type="compositionally biased region" description="Acidic residues" evidence="1">
    <location>
        <begin position="465"/>
        <end position="483"/>
    </location>
</feature>
<feature type="region of interest" description="Disordered" evidence="1">
    <location>
        <begin position="196"/>
        <end position="226"/>
    </location>
</feature>
<dbReference type="SUPFAM" id="SSF49879">
    <property type="entry name" value="SMAD/FHA domain"/>
    <property type="match status" value="1"/>
</dbReference>
<dbReference type="Gene3D" id="2.60.200.20">
    <property type="match status" value="1"/>
</dbReference>
<feature type="compositionally biased region" description="Acidic residues" evidence="1">
    <location>
        <begin position="400"/>
        <end position="421"/>
    </location>
</feature>
<evidence type="ECO:0000313" key="3">
    <source>
        <dbReference type="EMBL" id="ODN97057.1"/>
    </source>
</evidence>
<feature type="compositionally biased region" description="Basic and acidic residues" evidence="1">
    <location>
        <begin position="504"/>
        <end position="523"/>
    </location>
</feature>
<feature type="compositionally biased region" description="Polar residues" evidence="1">
    <location>
        <begin position="257"/>
        <end position="269"/>
    </location>
</feature>
<evidence type="ECO:0000256" key="1">
    <source>
        <dbReference type="SAM" id="MobiDB-lite"/>
    </source>
</evidence>
<feature type="compositionally biased region" description="Polar residues" evidence="1">
    <location>
        <begin position="812"/>
        <end position="839"/>
    </location>
</feature>
<evidence type="ECO:0000259" key="2">
    <source>
        <dbReference type="PROSITE" id="PS50006"/>
    </source>
</evidence>
<dbReference type="AlphaFoldDB" id="A0A1E3J873"/>
<feature type="region of interest" description="Disordered" evidence="1">
    <location>
        <begin position="248"/>
        <end position="322"/>
    </location>
</feature>
<proteinExistence type="predicted"/>
<feature type="compositionally biased region" description="Polar residues" evidence="1">
    <location>
        <begin position="752"/>
        <end position="762"/>
    </location>
</feature>
<feature type="compositionally biased region" description="Basic and acidic residues" evidence="1">
    <location>
        <begin position="719"/>
        <end position="728"/>
    </location>
</feature>
<feature type="domain" description="FHA" evidence="2">
    <location>
        <begin position="45"/>
        <end position="87"/>
    </location>
</feature>
<protein>
    <recommendedName>
        <fullName evidence="2">FHA domain-containing protein</fullName>
    </recommendedName>
</protein>
<feature type="compositionally biased region" description="Low complexity" evidence="1">
    <location>
        <begin position="1009"/>
        <end position="1023"/>
    </location>
</feature>
<dbReference type="Pfam" id="PF00498">
    <property type="entry name" value="FHA"/>
    <property type="match status" value="1"/>
</dbReference>
<feature type="region of interest" description="Disordered" evidence="1">
    <location>
        <begin position="357"/>
        <end position="450"/>
    </location>
</feature>
<feature type="compositionally biased region" description="Low complexity" evidence="1">
    <location>
        <begin position="1157"/>
        <end position="1167"/>
    </location>
</feature>
<dbReference type="InterPro" id="IPR008984">
    <property type="entry name" value="SMAD_FHA_dom_sf"/>
</dbReference>
<feature type="compositionally biased region" description="Basic and acidic residues" evidence="1">
    <location>
        <begin position="962"/>
        <end position="972"/>
    </location>
</feature>
<dbReference type="InterPro" id="IPR000253">
    <property type="entry name" value="FHA_dom"/>
</dbReference>
<accession>A0A1E3J873</accession>
<evidence type="ECO:0000313" key="4">
    <source>
        <dbReference type="Proteomes" id="UP000095149"/>
    </source>
</evidence>
<feature type="compositionally biased region" description="Acidic residues" evidence="1">
    <location>
        <begin position="524"/>
        <end position="534"/>
    </location>
</feature>
<dbReference type="EMBL" id="MEKH01000014">
    <property type="protein sequence ID" value="ODN97057.1"/>
    <property type="molecule type" value="Genomic_DNA"/>
</dbReference>